<dbReference type="KEGG" id="strr:EKD16_23990"/>
<evidence type="ECO:0000313" key="1">
    <source>
        <dbReference type="EMBL" id="QBI56544.1"/>
    </source>
</evidence>
<name>A0A4P6QAP6_9ACTN</name>
<reference evidence="1 2" key="1">
    <citation type="submission" date="2019-02" db="EMBL/GenBank/DDBJ databases">
        <authorList>
            <person name="Khodamoradi S."/>
            <person name="Hahnke R.L."/>
            <person name="Kaempfer P."/>
            <person name="Schumann P."/>
            <person name="Rohde M."/>
            <person name="Steinert M."/>
            <person name="Luzhetskyy A."/>
            <person name="Wink J."/>
            <person name="Ruckert C."/>
        </authorList>
    </citation>
    <scope>NUCLEOTIDE SEQUENCE [LARGE SCALE GENOMIC DNA]</scope>
    <source>
        <strain evidence="1 2">M2</strain>
    </source>
</reference>
<accession>A0A4P6QAP6</accession>
<dbReference type="AlphaFoldDB" id="A0A4P6QAP6"/>
<sequence length="324" mass="33962">MVGYPVGGGPVPADTRARRRYTAAVLGEHAAPEPTAVPDPDPVARGVITDVSPHVIGVATDRGEEKFLFEAATTFWRGREVGLSGLRIGDDVVVKCRAGRWVAERIWVRIARVTGVIASRSGDTLEIDTGHTGARRPVVIPYRSSGRMGVRLPALRPGYLFDAIGMWEDGVVHASLPAATQPPFPVWDAAPPQVPRNVGNRVHGSVAWYDPAVGDTALSGLRGAAYPALDGGSDCGDACDRVRSCRPLPLLSRGTAVTLDNDCTGDSAVLPVVDCASVTAHFCDRCATCDSGGDGRIAQLTLASFLALGGRPESGCFNATLTVG</sequence>
<evidence type="ECO:0000313" key="2">
    <source>
        <dbReference type="Proteomes" id="UP000292235"/>
    </source>
</evidence>
<proteinExistence type="predicted"/>
<dbReference type="EMBL" id="CP036455">
    <property type="protein sequence ID" value="QBI56544.1"/>
    <property type="molecule type" value="Genomic_DNA"/>
</dbReference>
<keyword evidence="2" id="KW-1185">Reference proteome</keyword>
<organism evidence="1 2">
    <name type="scientific">Streptomonospora litoralis</name>
    <dbReference type="NCBI Taxonomy" id="2498135"/>
    <lineage>
        <taxon>Bacteria</taxon>
        <taxon>Bacillati</taxon>
        <taxon>Actinomycetota</taxon>
        <taxon>Actinomycetes</taxon>
        <taxon>Streptosporangiales</taxon>
        <taxon>Nocardiopsidaceae</taxon>
        <taxon>Streptomonospora</taxon>
    </lineage>
</organism>
<gene>
    <name evidence="1" type="ORF">EKD16_23990</name>
</gene>
<protein>
    <submittedName>
        <fullName evidence="1">Uncharacterized protein</fullName>
    </submittedName>
</protein>
<dbReference type="Proteomes" id="UP000292235">
    <property type="component" value="Chromosome"/>
</dbReference>